<feature type="domain" description="Letm1 RBD" evidence="8">
    <location>
        <begin position="586"/>
        <end position="796"/>
    </location>
</feature>
<sequence>MAQHRGGTIGAGYGIAPPAPSFGAMPSEQSEGPLESVRKITSKIEDALDSLSEPVKPFLPAIGRFLIVVTFVEDSLRILTQWSDQVLYLHDFRGIPFILTYLFLLLNVVAMTTCSILVIIRKYSDYAVFVLMTVVVTQALGYGLIFDINFFLRNLSVIGGLLMVLSDSWVRKTKAFAGLPTLDEKDRKMYFQLAGRVLLIFLFIGFMMAGDWSIWRVLVSVIGAIACVMVVVGFKAKFSATLLVVILSVFNLLVNNFWTLQDHHPHKDFAKYDFFQILSIVGGLLLLVNSGPGQFSIDEKKKVNLANAASMLWHAYKSMSHPSTAVNWAGFYVIDPAVPKGNQLILGPFQGKTACQIIPFGRGVCGTAAATQMVQTVPDVNAFKGHIACDGETLSEIVVPIVASGVDGSKRNAMTVPHQFGAIRASALPFSLWLTAKSTHSSLRIQHTSLAGLRLASSMPTARKTTGGPAAVSASAAVAKILAYPESRVNPPLTTLPPVLSLPEKTNITSKASYYMGMAKGYLAFYKTGLKSVFAAKKMLNERRAAASPGPMPSPRAVTTAFATSGMLPANVTRADWLFARRVQHDTIRIPIFGLILLVCGELTPLIALYIQGIMPYTCRLPTQLHKDMAAAEARRAASFVRLAPILPTGLCGAYLPSNAGALARRHILSSLHLMPALLDRIAGELLAPLYWRLKGIARLRFLAVDDSLLRRDGVTEALSDQELKLACVERGLAVTDVPLQIMRDQLRRWLVLSQTTGPAEQRAEEAQKRIAALLTTRPDKWSGMSPGFAVYTESL</sequence>
<dbReference type="Gene3D" id="3.30.450.40">
    <property type="match status" value="1"/>
</dbReference>
<feature type="transmembrane region" description="Helical" evidence="7">
    <location>
        <begin position="214"/>
        <end position="234"/>
    </location>
</feature>
<evidence type="ECO:0000313" key="9">
    <source>
        <dbReference type="EMBL" id="KKF95885.1"/>
    </source>
</evidence>
<evidence type="ECO:0000256" key="6">
    <source>
        <dbReference type="PROSITE-ProRule" id="PRU01094"/>
    </source>
</evidence>
<feature type="transmembrane region" description="Helical" evidence="7">
    <location>
        <begin position="590"/>
        <end position="611"/>
    </location>
</feature>
<keyword evidence="10" id="KW-1185">Reference proteome</keyword>
<keyword evidence="6" id="KW-0496">Mitochondrion</keyword>
<keyword evidence="4 7" id="KW-1133">Transmembrane helix</keyword>
<evidence type="ECO:0000256" key="3">
    <source>
        <dbReference type="ARBA" id="ARBA00022692"/>
    </source>
</evidence>
<dbReference type="PROSITE" id="PS01320">
    <property type="entry name" value="UPF0067"/>
    <property type="match status" value="1"/>
</dbReference>
<dbReference type="GO" id="GO:0033745">
    <property type="term" value="F:L-methionine-(R)-S-oxide reductase activity"/>
    <property type="evidence" value="ECO:0007669"/>
    <property type="project" value="TreeGrafter"/>
</dbReference>
<evidence type="ECO:0000259" key="8">
    <source>
        <dbReference type="PROSITE" id="PS51758"/>
    </source>
</evidence>
<dbReference type="GO" id="GO:0005829">
    <property type="term" value="C:cytosol"/>
    <property type="evidence" value="ECO:0007669"/>
    <property type="project" value="TreeGrafter"/>
</dbReference>
<gene>
    <name evidence="9" type="ORF">CFO_g1763</name>
</gene>
<dbReference type="Pfam" id="PF02077">
    <property type="entry name" value="SURF4"/>
    <property type="match status" value="1"/>
</dbReference>
<dbReference type="PANTHER" id="PTHR21021:SF15">
    <property type="entry name" value="FREE METHIONINE-R-SULFOXIDE REDUCTASE"/>
    <property type="match status" value="1"/>
</dbReference>
<dbReference type="InterPro" id="IPR002995">
    <property type="entry name" value="Surf4"/>
</dbReference>
<comment type="similarity">
    <text evidence="2">Belongs to the SURF4 family.</text>
</comment>
<evidence type="ECO:0000256" key="5">
    <source>
        <dbReference type="ARBA" id="ARBA00023136"/>
    </source>
</evidence>
<evidence type="ECO:0000256" key="1">
    <source>
        <dbReference type="ARBA" id="ARBA00004141"/>
    </source>
</evidence>
<feature type="transmembrane region" description="Helical" evidence="7">
    <location>
        <begin position="126"/>
        <end position="145"/>
    </location>
</feature>
<dbReference type="OrthoDB" id="7859621at2759"/>
<comment type="caution">
    <text evidence="9">The sequence shown here is derived from an EMBL/GenBank/DDBJ whole genome shotgun (WGS) entry which is preliminary data.</text>
</comment>
<dbReference type="PANTHER" id="PTHR21021">
    <property type="entry name" value="GAF/PUTATIVE CYTOSKELETAL PROTEIN"/>
    <property type="match status" value="1"/>
</dbReference>
<dbReference type="PROSITE" id="PS51758">
    <property type="entry name" value="LETM1_RBD"/>
    <property type="match status" value="1"/>
</dbReference>
<evidence type="ECO:0000313" key="10">
    <source>
        <dbReference type="Proteomes" id="UP000034841"/>
    </source>
</evidence>
<dbReference type="InterPro" id="IPR033122">
    <property type="entry name" value="LETM1-like_RBD"/>
</dbReference>
<proteinExistence type="inferred from homology"/>
<reference evidence="9 10" key="1">
    <citation type="submission" date="2015-04" db="EMBL/GenBank/DDBJ databases">
        <title>Genome sequence of Ceratocystis platani, a major pathogen of plane trees.</title>
        <authorList>
            <person name="Belbahri L."/>
        </authorList>
    </citation>
    <scope>NUCLEOTIDE SEQUENCE [LARGE SCALE GENOMIC DNA]</scope>
    <source>
        <strain evidence="9 10">CFO</strain>
    </source>
</reference>
<dbReference type="SUPFAM" id="SSF55781">
    <property type="entry name" value="GAF domain-like"/>
    <property type="match status" value="1"/>
</dbReference>
<feature type="transmembrane region" description="Helical" evidence="7">
    <location>
        <begin position="98"/>
        <end position="119"/>
    </location>
</feature>
<dbReference type="GO" id="GO:0016020">
    <property type="term" value="C:membrane"/>
    <property type="evidence" value="ECO:0007669"/>
    <property type="project" value="UniProtKB-SubCell"/>
</dbReference>
<dbReference type="InterPro" id="IPR000614">
    <property type="entry name" value="FRMsr_CS"/>
</dbReference>
<name>A0A0F8B5M4_CERFI</name>
<feature type="transmembrane region" description="Helical" evidence="7">
    <location>
        <begin position="151"/>
        <end position="170"/>
    </location>
</feature>
<accession>A0A0F8B5M4</accession>
<dbReference type="InterPro" id="IPR029016">
    <property type="entry name" value="GAF-like_dom_sf"/>
</dbReference>
<dbReference type="PROSITE" id="PS01339">
    <property type="entry name" value="SURF4"/>
    <property type="match status" value="1"/>
</dbReference>
<dbReference type="InterPro" id="IPR051330">
    <property type="entry name" value="Phosphatase_reg/MetRdx"/>
</dbReference>
<dbReference type="Pfam" id="PF07766">
    <property type="entry name" value="LETM1_RBD"/>
    <property type="match status" value="1"/>
</dbReference>
<dbReference type="GO" id="GO:0043022">
    <property type="term" value="F:ribosome binding"/>
    <property type="evidence" value="ECO:0007669"/>
    <property type="project" value="InterPro"/>
</dbReference>
<feature type="transmembrane region" description="Helical" evidence="7">
    <location>
        <begin position="190"/>
        <end position="208"/>
    </location>
</feature>
<feature type="transmembrane region" description="Helical" evidence="7">
    <location>
        <begin position="272"/>
        <end position="292"/>
    </location>
</feature>
<dbReference type="AlphaFoldDB" id="A0A0F8B5M4"/>
<organism evidence="9 10">
    <name type="scientific">Ceratocystis fimbriata f. sp. platani</name>
    <dbReference type="NCBI Taxonomy" id="88771"/>
    <lineage>
        <taxon>Eukaryota</taxon>
        <taxon>Fungi</taxon>
        <taxon>Dikarya</taxon>
        <taxon>Ascomycota</taxon>
        <taxon>Pezizomycotina</taxon>
        <taxon>Sordariomycetes</taxon>
        <taxon>Hypocreomycetidae</taxon>
        <taxon>Microascales</taxon>
        <taxon>Ceratocystidaceae</taxon>
        <taxon>Ceratocystis</taxon>
    </lineage>
</organism>
<evidence type="ECO:0000256" key="2">
    <source>
        <dbReference type="ARBA" id="ARBA00006945"/>
    </source>
</evidence>
<comment type="subcellular location">
    <subcellularLocation>
        <location evidence="1">Membrane</location>
        <topology evidence="1">Multi-pass membrane protein</topology>
    </subcellularLocation>
</comment>
<feature type="transmembrane region" description="Helical" evidence="7">
    <location>
        <begin position="241"/>
        <end position="260"/>
    </location>
</feature>
<protein>
    <recommendedName>
        <fullName evidence="8">Letm1 RBD domain-containing protein</fullName>
    </recommendedName>
</protein>
<dbReference type="Proteomes" id="UP000034841">
    <property type="component" value="Unassembled WGS sequence"/>
</dbReference>
<dbReference type="EMBL" id="LBBL01000073">
    <property type="protein sequence ID" value="KKF95885.1"/>
    <property type="molecule type" value="Genomic_DNA"/>
</dbReference>
<evidence type="ECO:0000256" key="4">
    <source>
        <dbReference type="ARBA" id="ARBA00022989"/>
    </source>
</evidence>
<keyword evidence="3 7" id="KW-0812">Transmembrane</keyword>
<evidence type="ECO:0000256" key="7">
    <source>
        <dbReference type="SAM" id="Phobius"/>
    </source>
</evidence>
<keyword evidence="5 7" id="KW-0472">Membrane</keyword>